<dbReference type="NCBIfam" id="NF008839">
    <property type="entry name" value="PRK11880.2-4"/>
    <property type="match status" value="1"/>
</dbReference>
<feature type="domain" description="Pyrroline-5-carboxylate reductase dimerisation" evidence="5">
    <location>
        <begin position="147"/>
        <end position="245"/>
    </location>
</feature>
<dbReference type="HAMAP" id="MF_01925">
    <property type="entry name" value="P5C_reductase"/>
    <property type="match status" value="1"/>
</dbReference>
<protein>
    <submittedName>
        <fullName evidence="6">Pyrroline-5-carboxylate reductase</fullName>
        <ecNumber evidence="6">1.5.1.2</ecNumber>
    </submittedName>
</protein>
<keyword evidence="2" id="KW-0521">NADP</keyword>
<evidence type="ECO:0000313" key="6">
    <source>
        <dbReference type="EMBL" id="SFV50251.1"/>
    </source>
</evidence>
<keyword evidence="3 6" id="KW-0560">Oxidoreductase</keyword>
<gene>
    <name evidence="6" type="ORF">MNB_SV-12-1799</name>
</gene>
<accession>A0A1W1B9J0</accession>
<dbReference type="GO" id="GO:0055129">
    <property type="term" value="P:L-proline biosynthetic process"/>
    <property type="evidence" value="ECO:0007669"/>
    <property type="project" value="TreeGrafter"/>
</dbReference>
<dbReference type="AlphaFoldDB" id="A0A1W1B9J0"/>
<sequence>MIITIIGAGAMGMAIAYGLKDRYRLEFVEPDISKQEELKREFDADIYSPENFDITNRNIILVVKPYILESVGKELKGKANTLYSVLAGADIESLKANIDAKNYIRIMPNISAKFGASTSVITGDKSKREDAEAIFSAIGDTFWVDSEKEIDIATAVAGSGPALLALVAEAMMDGLVKEGLKRPDAMGITNSLFKGFAPLIASGHPAVIKDSVMSPAGTTAAAYFALEEGGVRSSFIKAVGEAFKITQK</sequence>
<evidence type="ECO:0000259" key="5">
    <source>
        <dbReference type="Pfam" id="PF14748"/>
    </source>
</evidence>
<dbReference type="InterPro" id="IPR028939">
    <property type="entry name" value="P5C_Rdtase_cat_N"/>
</dbReference>
<evidence type="ECO:0000259" key="4">
    <source>
        <dbReference type="Pfam" id="PF03807"/>
    </source>
</evidence>
<feature type="domain" description="Pyrroline-5-carboxylate reductase catalytic N-terminal" evidence="4">
    <location>
        <begin position="3"/>
        <end position="81"/>
    </location>
</feature>
<dbReference type="Gene3D" id="3.40.50.720">
    <property type="entry name" value="NAD(P)-binding Rossmann-like Domain"/>
    <property type="match status" value="1"/>
</dbReference>
<dbReference type="InterPro" id="IPR000304">
    <property type="entry name" value="Pyrroline-COOH_reductase"/>
</dbReference>
<dbReference type="Pfam" id="PF14748">
    <property type="entry name" value="P5CR_dimer"/>
    <property type="match status" value="1"/>
</dbReference>
<dbReference type="PANTHER" id="PTHR11645:SF0">
    <property type="entry name" value="PYRROLINE-5-CARBOXYLATE REDUCTASE 3"/>
    <property type="match status" value="1"/>
</dbReference>
<dbReference type="PIRSF" id="PIRSF000193">
    <property type="entry name" value="Pyrrol-5-carb_rd"/>
    <property type="match status" value="1"/>
</dbReference>
<dbReference type="EMBL" id="FPHE01000003">
    <property type="protein sequence ID" value="SFV50251.1"/>
    <property type="molecule type" value="Genomic_DNA"/>
</dbReference>
<evidence type="ECO:0000256" key="1">
    <source>
        <dbReference type="ARBA" id="ARBA00005525"/>
    </source>
</evidence>
<dbReference type="InterPro" id="IPR036291">
    <property type="entry name" value="NAD(P)-bd_dom_sf"/>
</dbReference>
<name>A0A1W1B9J0_9ZZZZ</name>
<dbReference type="InterPro" id="IPR008927">
    <property type="entry name" value="6-PGluconate_DH-like_C_sf"/>
</dbReference>
<dbReference type="Pfam" id="PF03807">
    <property type="entry name" value="F420_oxidored"/>
    <property type="match status" value="1"/>
</dbReference>
<dbReference type="PANTHER" id="PTHR11645">
    <property type="entry name" value="PYRROLINE-5-CARBOXYLATE REDUCTASE"/>
    <property type="match status" value="1"/>
</dbReference>
<dbReference type="NCBIfam" id="TIGR00112">
    <property type="entry name" value="proC"/>
    <property type="match status" value="1"/>
</dbReference>
<dbReference type="InterPro" id="IPR029036">
    <property type="entry name" value="P5CR_dimer"/>
</dbReference>
<evidence type="ECO:0000256" key="3">
    <source>
        <dbReference type="ARBA" id="ARBA00023002"/>
    </source>
</evidence>
<reference evidence="6" key="1">
    <citation type="submission" date="2016-10" db="EMBL/GenBank/DDBJ databases">
        <authorList>
            <person name="de Groot N.N."/>
        </authorList>
    </citation>
    <scope>NUCLEOTIDE SEQUENCE</scope>
</reference>
<dbReference type="FunFam" id="1.10.3730.10:FF:000001">
    <property type="entry name" value="Pyrroline-5-carboxylate reductase"/>
    <property type="match status" value="1"/>
</dbReference>
<dbReference type="Gene3D" id="1.10.3730.10">
    <property type="entry name" value="ProC C-terminal domain-like"/>
    <property type="match status" value="1"/>
</dbReference>
<proteinExistence type="inferred from homology"/>
<dbReference type="GO" id="GO:0004735">
    <property type="term" value="F:pyrroline-5-carboxylate reductase activity"/>
    <property type="evidence" value="ECO:0007669"/>
    <property type="project" value="UniProtKB-EC"/>
</dbReference>
<evidence type="ECO:0000256" key="2">
    <source>
        <dbReference type="ARBA" id="ARBA00022857"/>
    </source>
</evidence>
<dbReference type="SUPFAM" id="SSF51735">
    <property type="entry name" value="NAD(P)-binding Rossmann-fold domains"/>
    <property type="match status" value="1"/>
</dbReference>
<comment type="similarity">
    <text evidence="1">Belongs to the pyrroline-5-carboxylate reductase family.</text>
</comment>
<dbReference type="SUPFAM" id="SSF48179">
    <property type="entry name" value="6-phosphogluconate dehydrogenase C-terminal domain-like"/>
    <property type="match status" value="1"/>
</dbReference>
<dbReference type="EC" id="1.5.1.2" evidence="6"/>
<organism evidence="6">
    <name type="scientific">hydrothermal vent metagenome</name>
    <dbReference type="NCBI Taxonomy" id="652676"/>
    <lineage>
        <taxon>unclassified sequences</taxon>
        <taxon>metagenomes</taxon>
        <taxon>ecological metagenomes</taxon>
    </lineage>
</organism>